<evidence type="ECO:0000256" key="5">
    <source>
        <dbReference type="ARBA" id="ARBA00022801"/>
    </source>
</evidence>
<dbReference type="Proteomes" id="UP000557217">
    <property type="component" value="Unassembled WGS sequence"/>
</dbReference>
<dbReference type="SUPFAM" id="SSF48024">
    <property type="entry name" value="N-terminal domain of DnaB helicase"/>
    <property type="match status" value="1"/>
</dbReference>
<dbReference type="GO" id="GO:0005829">
    <property type="term" value="C:cytosol"/>
    <property type="evidence" value="ECO:0007669"/>
    <property type="project" value="TreeGrafter"/>
</dbReference>
<dbReference type="SUPFAM" id="SSF52540">
    <property type="entry name" value="P-loop containing nucleoside triphosphate hydrolases"/>
    <property type="match status" value="1"/>
</dbReference>
<dbReference type="EC" id="5.6.2.3" evidence="11 12"/>
<gene>
    <name evidence="14" type="ORF">HNR36_001997</name>
</gene>
<dbReference type="InterPro" id="IPR003593">
    <property type="entry name" value="AAA+_ATPase"/>
</dbReference>
<evidence type="ECO:0000256" key="4">
    <source>
        <dbReference type="ARBA" id="ARBA00022741"/>
    </source>
</evidence>
<dbReference type="InterPro" id="IPR007693">
    <property type="entry name" value="DNA_helicase_DnaB-like_N"/>
</dbReference>
<evidence type="ECO:0000256" key="10">
    <source>
        <dbReference type="ARBA" id="ARBA00048954"/>
    </source>
</evidence>
<evidence type="ECO:0000313" key="14">
    <source>
        <dbReference type="EMBL" id="MBB5149605.1"/>
    </source>
</evidence>
<evidence type="ECO:0000256" key="11">
    <source>
        <dbReference type="NCBIfam" id="TIGR00665"/>
    </source>
</evidence>
<dbReference type="InterPro" id="IPR007694">
    <property type="entry name" value="DNA_helicase_DnaB-like_C"/>
</dbReference>
<comment type="caution">
    <text evidence="14">The sequence shown here is derived from an EMBL/GenBank/DDBJ whole genome shotgun (WGS) entry which is preliminary data.</text>
</comment>
<dbReference type="FunFam" id="3.40.50.300:FF:000076">
    <property type="entry name" value="Replicative DNA helicase"/>
    <property type="match status" value="1"/>
</dbReference>
<dbReference type="InterPro" id="IPR016136">
    <property type="entry name" value="DNA_helicase_N/primase_C"/>
</dbReference>
<dbReference type="PROSITE" id="PS51199">
    <property type="entry name" value="SF4_HELICASE"/>
    <property type="match status" value="1"/>
</dbReference>
<dbReference type="GO" id="GO:0043139">
    <property type="term" value="F:5'-3' DNA helicase activity"/>
    <property type="evidence" value="ECO:0007669"/>
    <property type="project" value="UniProtKB-EC"/>
</dbReference>
<evidence type="ECO:0000256" key="6">
    <source>
        <dbReference type="ARBA" id="ARBA00022806"/>
    </source>
</evidence>
<dbReference type="GO" id="GO:0003677">
    <property type="term" value="F:DNA binding"/>
    <property type="evidence" value="ECO:0007669"/>
    <property type="project" value="UniProtKB-UniRule"/>
</dbReference>
<feature type="domain" description="SF4 helicase" evidence="13">
    <location>
        <begin position="178"/>
        <end position="444"/>
    </location>
</feature>
<organism evidence="14 15">
    <name type="scientific">Ureibacillus thermosphaericus</name>
    <dbReference type="NCBI Taxonomy" id="51173"/>
    <lineage>
        <taxon>Bacteria</taxon>
        <taxon>Bacillati</taxon>
        <taxon>Bacillota</taxon>
        <taxon>Bacilli</taxon>
        <taxon>Bacillales</taxon>
        <taxon>Caryophanaceae</taxon>
        <taxon>Ureibacillus</taxon>
    </lineage>
</organism>
<dbReference type="Pfam" id="PF03796">
    <property type="entry name" value="DnaB_C"/>
    <property type="match status" value="1"/>
</dbReference>
<dbReference type="GO" id="GO:0042802">
    <property type="term" value="F:identical protein binding"/>
    <property type="evidence" value="ECO:0007669"/>
    <property type="project" value="UniProtKB-ARBA"/>
</dbReference>
<evidence type="ECO:0000256" key="3">
    <source>
        <dbReference type="ARBA" id="ARBA00022705"/>
    </source>
</evidence>
<dbReference type="NCBIfam" id="NF004384">
    <property type="entry name" value="PRK05748.1"/>
    <property type="match status" value="1"/>
</dbReference>
<protein>
    <recommendedName>
        <fullName evidence="11 12">Replicative DNA helicase</fullName>
        <ecNumber evidence="11 12">5.6.2.3</ecNumber>
    </recommendedName>
</protein>
<sequence>MSDLIDRVPPHNHEAEQSVLGAIFLDPQALITASEILVPEDFYRIAHQKIFQTMLDLSDKGNAIDVVTVTEELSVRKELEDVGGLSYLMELANAVPTAANVSYYAKIVEEKSILRRLIRTATKIVEDSYIREDEVEELLSEAERKMMEVANRKNAGDFKHVKDVLVQTYDNIEQLQNRTGDVTGIPTGFTDLDRMTAGFQRNDLIIVAARPSVGKTAFALNIAQNVAVKARENVAIFSLEMGAEQLVMRMLCAEGNIDAQVLRTGALTAEDWSKLTIAMGTLSNAGIYIDDTPGLRVNEIRAKCRRLAQEKGLGMILIDYLQLIQGSGRRGENRQQEVSEISRSLKALARELHVPVIALSQLSRGVEQRQDKRPMMSDIRESGSIEQDADIVAFLYRDDYYDKETENKNMIEIIIAKQRNGPTGTVTLAFKKEFNKFLNIDWSQRQEPMHA</sequence>
<evidence type="ECO:0000259" key="13">
    <source>
        <dbReference type="PROSITE" id="PS51199"/>
    </source>
</evidence>
<dbReference type="PANTHER" id="PTHR30153:SF2">
    <property type="entry name" value="REPLICATIVE DNA HELICASE"/>
    <property type="match status" value="1"/>
</dbReference>
<evidence type="ECO:0000256" key="7">
    <source>
        <dbReference type="ARBA" id="ARBA00022840"/>
    </source>
</evidence>
<dbReference type="Gene3D" id="1.10.860.10">
    <property type="entry name" value="DNAb Helicase, Chain A"/>
    <property type="match status" value="1"/>
</dbReference>
<dbReference type="EMBL" id="JACHGZ010000024">
    <property type="protein sequence ID" value="MBB5149605.1"/>
    <property type="molecule type" value="Genomic_DNA"/>
</dbReference>
<dbReference type="GO" id="GO:0006269">
    <property type="term" value="P:DNA replication, synthesis of primer"/>
    <property type="evidence" value="ECO:0007669"/>
    <property type="project" value="UniProtKB-UniRule"/>
</dbReference>
<comment type="function">
    <text evidence="12">The main replicative DNA helicase, it participates in initiation and elongation during chromosome replication. Travels ahead of the DNA replisome, separating dsDNA into templates for DNA synthesis. A processive ATP-dependent 5'-3' DNA helicase it has DNA-dependent ATPase activity.</text>
</comment>
<dbReference type="GO" id="GO:0016787">
    <property type="term" value="F:hydrolase activity"/>
    <property type="evidence" value="ECO:0007669"/>
    <property type="project" value="UniProtKB-KW"/>
</dbReference>
<dbReference type="NCBIfam" id="TIGR00665">
    <property type="entry name" value="DnaB"/>
    <property type="match status" value="1"/>
</dbReference>
<keyword evidence="2 12" id="KW-0639">Primosome</keyword>
<keyword evidence="7 12" id="KW-0067">ATP-binding</keyword>
<evidence type="ECO:0000256" key="1">
    <source>
        <dbReference type="ARBA" id="ARBA00008428"/>
    </source>
</evidence>
<evidence type="ECO:0000313" key="15">
    <source>
        <dbReference type="Proteomes" id="UP000557217"/>
    </source>
</evidence>
<comment type="similarity">
    <text evidence="1 12">Belongs to the helicase family. DnaB subfamily.</text>
</comment>
<dbReference type="Gene3D" id="3.40.50.300">
    <property type="entry name" value="P-loop containing nucleotide triphosphate hydrolases"/>
    <property type="match status" value="1"/>
</dbReference>
<keyword evidence="8 12" id="KW-0238">DNA-binding</keyword>
<dbReference type="RefSeq" id="WP_016838910.1">
    <property type="nucleotide sequence ID" value="NZ_JAAXPW010000018.1"/>
</dbReference>
<proteinExistence type="inferred from homology"/>
<accession>A0A840PMG4</accession>
<keyword evidence="4 12" id="KW-0547">Nucleotide-binding</keyword>
<dbReference type="FunFam" id="1.10.860.10:FF:000001">
    <property type="entry name" value="Replicative DNA helicase"/>
    <property type="match status" value="1"/>
</dbReference>
<dbReference type="GO" id="GO:1990077">
    <property type="term" value="C:primosome complex"/>
    <property type="evidence" value="ECO:0007669"/>
    <property type="project" value="UniProtKB-UniRule"/>
</dbReference>
<dbReference type="PANTHER" id="PTHR30153">
    <property type="entry name" value="REPLICATIVE DNA HELICASE DNAB"/>
    <property type="match status" value="1"/>
</dbReference>
<keyword evidence="9" id="KW-0413">Isomerase</keyword>
<keyword evidence="3 12" id="KW-0235">DNA replication</keyword>
<dbReference type="InterPro" id="IPR007692">
    <property type="entry name" value="DNA_helicase_DnaB"/>
</dbReference>
<evidence type="ECO:0000256" key="8">
    <source>
        <dbReference type="ARBA" id="ARBA00023125"/>
    </source>
</evidence>
<reference evidence="14 15" key="1">
    <citation type="submission" date="2020-08" db="EMBL/GenBank/DDBJ databases">
        <title>Genomic Encyclopedia of Type Strains, Phase IV (KMG-IV): sequencing the most valuable type-strain genomes for metagenomic binning, comparative biology and taxonomic classification.</title>
        <authorList>
            <person name="Goeker M."/>
        </authorList>
    </citation>
    <scope>NUCLEOTIDE SEQUENCE [LARGE SCALE GENOMIC DNA]</scope>
    <source>
        <strain evidence="14 15">DSM 10633</strain>
    </source>
</reference>
<name>A0A840PMG4_URETH</name>
<dbReference type="Pfam" id="PF00772">
    <property type="entry name" value="DnaB"/>
    <property type="match status" value="1"/>
</dbReference>
<dbReference type="SMART" id="SM00382">
    <property type="entry name" value="AAA"/>
    <property type="match status" value="1"/>
</dbReference>
<evidence type="ECO:0000256" key="9">
    <source>
        <dbReference type="ARBA" id="ARBA00023235"/>
    </source>
</evidence>
<dbReference type="CDD" id="cd00984">
    <property type="entry name" value="DnaB_C"/>
    <property type="match status" value="1"/>
</dbReference>
<keyword evidence="5 12" id="KW-0378">Hydrolase</keyword>
<keyword evidence="15" id="KW-1185">Reference proteome</keyword>
<evidence type="ECO:0000256" key="12">
    <source>
        <dbReference type="RuleBase" id="RU362085"/>
    </source>
</evidence>
<dbReference type="AlphaFoldDB" id="A0A840PMG4"/>
<keyword evidence="6 12" id="KW-0347">Helicase</keyword>
<dbReference type="InterPro" id="IPR027417">
    <property type="entry name" value="P-loop_NTPase"/>
</dbReference>
<comment type="catalytic activity">
    <reaction evidence="10 12">
        <text>ATP + H2O = ADP + phosphate + H(+)</text>
        <dbReference type="Rhea" id="RHEA:13065"/>
        <dbReference type="ChEBI" id="CHEBI:15377"/>
        <dbReference type="ChEBI" id="CHEBI:15378"/>
        <dbReference type="ChEBI" id="CHEBI:30616"/>
        <dbReference type="ChEBI" id="CHEBI:43474"/>
        <dbReference type="ChEBI" id="CHEBI:456216"/>
        <dbReference type="EC" id="5.6.2.3"/>
    </reaction>
</comment>
<evidence type="ECO:0000256" key="2">
    <source>
        <dbReference type="ARBA" id="ARBA00022515"/>
    </source>
</evidence>
<dbReference type="InterPro" id="IPR036185">
    <property type="entry name" value="DNA_heli_DnaB-like_N_sf"/>
</dbReference>
<dbReference type="GO" id="GO:0005524">
    <property type="term" value="F:ATP binding"/>
    <property type="evidence" value="ECO:0007669"/>
    <property type="project" value="UniProtKB-UniRule"/>
</dbReference>